<evidence type="ECO:0000256" key="3">
    <source>
        <dbReference type="SAM" id="Coils"/>
    </source>
</evidence>
<keyword evidence="2" id="KW-0812">Transmembrane</keyword>
<dbReference type="InterPro" id="IPR003423">
    <property type="entry name" value="OMP_efflux"/>
</dbReference>
<feature type="chain" id="PRO_5020876648" evidence="2">
    <location>
        <begin position="19"/>
        <end position="477"/>
    </location>
</feature>
<dbReference type="PROSITE" id="PS51257">
    <property type="entry name" value="PROKAR_LIPOPROTEIN"/>
    <property type="match status" value="1"/>
</dbReference>
<feature type="coiled-coil region" evidence="3">
    <location>
        <begin position="382"/>
        <end position="409"/>
    </location>
</feature>
<reference evidence="4 5" key="1">
    <citation type="journal article" date="2015" name="Antonie Van Leeuwenhoek">
        <title>Lampropedia puyangensis sp. nov., isolated from symptomatic bark of Populus ? euramericana canker and emended description of Lampropedia hyalina (Ehrenberg 1832) Lee et al. 2004.</title>
        <authorList>
            <person name="Li Y."/>
            <person name="Wang T."/>
            <person name="Piao C.G."/>
            <person name="Wang L.F."/>
            <person name="Tian G.Z."/>
            <person name="Zhu T.H."/>
            <person name="Guo M.W."/>
        </authorList>
    </citation>
    <scope>NUCLEOTIDE SEQUENCE [LARGE SCALE GENOMIC DNA]</scope>
    <source>
        <strain evidence="4 5">2-bin</strain>
    </source>
</reference>
<dbReference type="OrthoDB" id="9770517at2"/>
<comment type="similarity">
    <text evidence="1 2">Belongs to the outer membrane factor (OMF) (TC 1.B.17) family.</text>
</comment>
<proteinExistence type="inferred from homology"/>
<evidence type="ECO:0000256" key="1">
    <source>
        <dbReference type="ARBA" id="ARBA00007613"/>
    </source>
</evidence>
<dbReference type="Proteomes" id="UP000308917">
    <property type="component" value="Unassembled WGS sequence"/>
</dbReference>
<keyword evidence="2" id="KW-0564">Palmitate</keyword>
<dbReference type="RefSeq" id="WP_136574444.1">
    <property type="nucleotide sequence ID" value="NZ_STFG01000020.1"/>
</dbReference>
<dbReference type="NCBIfam" id="TIGR01845">
    <property type="entry name" value="outer_NodT"/>
    <property type="match status" value="1"/>
</dbReference>
<keyword evidence="2" id="KW-0449">Lipoprotein</keyword>
<evidence type="ECO:0000313" key="4">
    <source>
        <dbReference type="EMBL" id="THT98483.1"/>
    </source>
</evidence>
<dbReference type="PANTHER" id="PTHR30203">
    <property type="entry name" value="OUTER MEMBRANE CATION EFFLUX PROTEIN"/>
    <property type="match status" value="1"/>
</dbReference>
<evidence type="ECO:0000256" key="2">
    <source>
        <dbReference type="RuleBase" id="RU362097"/>
    </source>
</evidence>
<keyword evidence="2" id="KW-0472">Membrane</keyword>
<dbReference type="AlphaFoldDB" id="A0A4S8EXW8"/>
<keyword evidence="2" id="KW-0732">Signal</keyword>
<protein>
    <submittedName>
        <fullName evidence="4">Efflux transporter outer membrane subunit</fullName>
    </submittedName>
</protein>
<feature type="signal peptide" evidence="2">
    <location>
        <begin position="1"/>
        <end position="18"/>
    </location>
</feature>
<dbReference type="InterPro" id="IPR010131">
    <property type="entry name" value="MdtP/NodT-like"/>
</dbReference>
<comment type="subcellular location">
    <subcellularLocation>
        <location evidence="2">Cell membrane</location>
        <topology evidence="2">Lipid-anchor</topology>
    </subcellularLocation>
</comment>
<evidence type="ECO:0000313" key="5">
    <source>
        <dbReference type="Proteomes" id="UP000308917"/>
    </source>
</evidence>
<keyword evidence="3" id="KW-0175">Coiled coil</keyword>
<dbReference type="GO" id="GO:0005886">
    <property type="term" value="C:plasma membrane"/>
    <property type="evidence" value="ECO:0007669"/>
    <property type="project" value="UniProtKB-SubCell"/>
</dbReference>
<gene>
    <name evidence="4" type="ORF">E9531_14255</name>
</gene>
<keyword evidence="5" id="KW-1185">Reference proteome</keyword>
<name>A0A4S8EXW8_9BURK</name>
<accession>A0A4S8EXW8</accession>
<comment type="caution">
    <text evidence="4">The sequence shown here is derived from an EMBL/GenBank/DDBJ whole genome shotgun (WGS) entry which is preliminary data.</text>
</comment>
<dbReference type="Gene3D" id="1.20.1600.10">
    <property type="entry name" value="Outer membrane efflux proteins (OEP)"/>
    <property type="match status" value="1"/>
</dbReference>
<dbReference type="SUPFAM" id="SSF56954">
    <property type="entry name" value="Outer membrane efflux proteins (OEP)"/>
    <property type="match status" value="1"/>
</dbReference>
<dbReference type="GO" id="GO:0015562">
    <property type="term" value="F:efflux transmembrane transporter activity"/>
    <property type="evidence" value="ECO:0007669"/>
    <property type="project" value="InterPro"/>
</dbReference>
<organism evidence="4 5">
    <name type="scientific">Lampropedia puyangensis</name>
    <dbReference type="NCBI Taxonomy" id="1330072"/>
    <lineage>
        <taxon>Bacteria</taxon>
        <taxon>Pseudomonadati</taxon>
        <taxon>Pseudomonadota</taxon>
        <taxon>Betaproteobacteria</taxon>
        <taxon>Burkholderiales</taxon>
        <taxon>Comamonadaceae</taxon>
        <taxon>Lampropedia</taxon>
    </lineage>
</organism>
<dbReference type="Gene3D" id="2.20.200.10">
    <property type="entry name" value="Outer membrane efflux proteins (OEP)"/>
    <property type="match status" value="1"/>
</dbReference>
<dbReference type="EMBL" id="STFG01000020">
    <property type="protein sequence ID" value="THT98483.1"/>
    <property type="molecule type" value="Genomic_DNA"/>
</dbReference>
<keyword evidence="2" id="KW-1134">Transmembrane beta strand</keyword>
<dbReference type="Pfam" id="PF02321">
    <property type="entry name" value="OEP"/>
    <property type="match status" value="2"/>
</dbReference>
<dbReference type="PANTHER" id="PTHR30203:SF33">
    <property type="entry name" value="BLR4455 PROTEIN"/>
    <property type="match status" value="1"/>
</dbReference>
<sequence length="477" mass="51307">MAQRLSHHGFLISSIACAMLLQGCANFTSNTTSLSVDVPTQWTRHDPEAATDPVHTAWWKSFNDPTLNHLVDQVLSQNRDLRVAAARVQEARAMADVQDAARWPTLDFSSSAQHSRSISAARGVPVVGSAVQPQFQAAYELDLWGRIQNQRDAAQAQWLASTAAQDSVQLSITATTVSTYLGLRALDARLALAQDTLQVRKQALTLARSREQAGYSSTLDTQQSEAEYHATAQALPQLQQVIARQEHALNLLAGQAPGPVARGLTIEQLQAPHIPALGLPSDLLAHRPDLVAAQEQLIGSDASLAAAKARLLPSVQLTASIGAISSSLLPGDPYSLWNLGGSVLAPLFNGGRLQSMVNASDAQRQQALANYEKAVLTAFSEVEDQLSAVQSTQAQLSEAKAQQEALQKASHVANNRYREGYASHLEALDAQRNLFSAQQTVLQLQADRLIATVNLYKAVGGGWTQRNATAQANSMLE</sequence>